<gene>
    <name evidence="2" type="ORF">WQQ_05730</name>
</gene>
<feature type="transmembrane region" description="Helical" evidence="1">
    <location>
        <begin position="20"/>
        <end position="37"/>
    </location>
</feature>
<sequence length="158" mass="17511">MSSNDSESTLDVRLQPSRRALGWVYLLHFVPLVLLAVSMRAGNAMVLLAVALAVSWWWLRRHPVFGYGPRAIVRLVWQPGTGWQIHDASGKTQRTVLANSTMIGRSLIVMNFKPDDAPIRTRALFGGELGDEPLRRLRARLLARPSKRDSGSGSAEAP</sequence>
<accession>I8I360</accession>
<dbReference type="RefSeq" id="WP_007183529.1">
    <property type="nucleotide sequence ID" value="NZ_AKGD01000001.1"/>
</dbReference>
<evidence type="ECO:0000256" key="1">
    <source>
        <dbReference type="SAM" id="Phobius"/>
    </source>
</evidence>
<dbReference type="Pfam" id="PF07254">
    <property type="entry name" value="Cpta_toxin"/>
    <property type="match status" value="1"/>
</dbReference>
<dbReference type="AlphaFoldDB" id="I8I360"/>
<dbReference type="Proteomes" id="UP000003704">
    <property type="component" value="Unassembled WGS sequence"/>
</dbReference>
<evidence type="ECO:0008006" key="4">
    <source>
        <dbReference type="Google" id="ProtNLM"/>
    </source>
</evidence>
<name>I8I360_9GAMM</name>
<organism evidence="2 3">
    <name type="scientific">Hydrocarboniphaga effusa AP103</name>
    <dbReference type="NCBI Taxonomy" id="1172194"/>
    <lineage>
        <taxon>Bacteria</taxon>
        <taxon>Pseudomonadati</taxon>
        <taxon>Pseudomonadota</taxon>
        <taxon>Gammaproteobacteria</taxon>
        <taxon>Nevskiales</taxon>
        <taxon>Nevskiaceae</taxon>
        <taxon>Hydrocarboniphaga</taxon>
    </lineage>
</organism>
<protein>
    <recommendedName>
        <fullName evidence="4">Toxin CptA</fullName>
    </recommendedName>
</protein>
<dbReference type="STRING" id="1172194.WQQ_05730"/>
<evidence type="ECO:0000313" key="3">
    <source>
        <dbReference type="Proteomes" id="UP000003704"/>
    </source>
</evidence>
<proteinExistence type="predicted"/>
<comment type="caution">
    <text evidence="2">The sequence shown here is derived from an EMBL/GenBank/DDBJ whole genome shotgun (WGS) entry which is preliminary data.</text>
</comment>
<reference evidence="2 3" key="1">
    <citation type="journal article" date="2012" name="J. Bacteriol.">
        <title>Genome Sequence of n-Alkane-Degrading Hydrocarboniphaga effusa Strain AP103T (ATCC BAA-332T).</title>
        <authorList>
            <person name="Chang H.K."/>
            <person name="Zylstra G.J."/>
            <person name="Chae J.C."/>
        </authorList>
    </citation>
    <scope>NUCLEOTIDE SEQUENCE [LARGE SCALE GENOMIC DNA]</scope>
    <source>
        <strain evidence="2 3">AP103</strain>
    </source>
</reference>
<keyword evidence="1" id="KW-0472">Membrane</keyword>
<dbReference type="OrthoDB" id="7067395at2"/>
<keyword evidence="1" id="KW-0812">Transmembrane</keyword>
<keyword evidence="3" id="KW-1185">Reference proteome</keyword>
<dbReference type="EMBL" id="AKGD01000001">
    <property type="protein sequence ID" value="EIT70436.1"/>
    <property type="molecule type" value="Genomic_DNA"/>
</dbReference>
<dbReference type="InterPro" id="IPR009883">
    <property type="entry name" value="YgfX"/>
</dbReference>
<feature type="transmembrane region" description="Helical" evidence="1">
    <location>
        <begin position="44"/>
        <end position="59"/>
    </location>
</feature>
<keyword evidence="1" id="KW-1133">Transmembrane helix</keyword>
<evidence type="ECO:0000313" key="2">
    <source>
        <dbReference type="EMBL" id="EIT70436.1"/>
    </source>
</evidence>